<dbReference type="PANTHER" id="PTHR45749">
    <property type="match status" value="1"/>
</dbReference>
<protein>
    <recommendedName>
        <fullName evidence="1">HAT C-terminal dimerisation domain-containing protein</fullName>
    </recommendedName>
</protein>
<dbReference type="Pfam" id="PF05699">
    <property type="entry name" value="Dimer_Tnp_hAT"/>
    <property type="match status" value="1"/>
</dbReference>
<proteinExistence type="predicted"/>
<comment type="caution">
    <text evidence="2">The sequence shown here is derived from an EMBL/GenBank/DDBJ whole genome shotgun (WGS) entry which is preliminary data.</text>
</comment>
<organism evidence="2 3">
    <name type="scientific">Rhododendron griersonianum</name>
    <dbReference type="NCBI Taxonomy" id="479676"/>
    <lineage>
        <taxon>Eukaryota</taxon>
        <taxon>Viridiplantae</taxon>
        <taxon>Streptophyta</taxon>
        <taxon>Embryophyta</taxon>
        <taxon>Tracheophyta</taxon>
        <taxon>Spermatophyta</taxon>
        <taxon>Magnoliopsida</taxon>
        <taxon>eudicotyledons</taxon>
        <taxon>Gunneridae</taxon>
        <taxon>Pentapetalae</taxon>
        <taxon>asterids</taxon>
        <taxon>Ericales</taxon>
        <taxon>Ericaceae</taxon>
        <taxon>Ericoideae</taxon>
        <taxon>Rhodoreae</taxon>
        <taxon>Rhododendron</taxon>
    </lineage>
</organism>
<evidence type="ECO:0000313" key="3">
    <source>
        <dbReference type="Proteomes" id="UP000823749"/>
    </source>
</evidence>
<accession>A0AAV6KA64</accession>
<gene>
    <name evidence="2" type="ORF">RHGRI_014565</name>
</gene>
<name>A0AAV6KA64_9ERIC</name>
<dbReference type="InterPro" id="IPR008906">
    <property type="entry name" value="HATC_C_dom"/>
</dbReference>
<sequence length="501" mass="57403">MIAEFDPVMQEHLRRIANSEIHYHYLGHNIQNEVILMLAGEVKRMIVTRIKVEDTSGLGLFSELQEVLTTLQLAMGDIRGQGYDNGSNMKGKNKGVQKRLLDKNPRAFYTPCGCHSLNLALCDMANSCSQARMFFGVVQRIYTVFSSSPKRWKVLKDNVGIAVKSLSQTRWESRVESVKAIRYQAPKIKVALDQLAKTTEDPKTKSDAENLSKHGIGNFEFLLGMIIWHNLLFAVNVVSKTLQSKDMQIDVAIDQLKGLLKFLGNYRENGFAEAMTEAKEVAVQMGIEPMFEEKRIVCRKRQFDENDVEEVRQSAEELFRVNYFLFIIDQALSSLNDRFEQFQEYEKVFGFLFDLEKLKSTNDDCLMTYCANLETCLRHGEHSDIDGRNLFSELKVMKDVCSKETRKPMEVLNYLKLMGDCFPNAWTAYRILLTIPVTVASGERSFSKLKLIKSYLRSTMSQEMLNGLAMLSIEKDMVSKLDYNSLITTFAVKNARRVMFK</sequence>
<feature type="domain" description="HAT C-terminal dimerisation" evidence="1">
    <location>
        <begin position="389"/>
        <end position="477"/>
    </location>
</feature>
<dbReference type="GO" id="GO:0046983">
    <property type="term" value="F:protein dimerization activity"/>
    <property type="evidence" value="ECO:0007669"/>
    <property type="project" value="InterPro"/>
</dbReference>
<dbReference type="SUPFAM" id="SSF53098">
    <property type="entry name" value="Ribonuclease H-like"/>
    <property type="match status" value="1"/>
</dbReference>
<dbReference type="EMBL" id="JACTNZ010000005">
    <property type="protein sequence ID" value="KAG5549249.1"/>
    <property type="molecule type" value="Genomic_DNA"/>
</dbReference>
<keyword evidence="3" id="KW-1185">Reference proteome</keyword>
<dbReference type="InterPro" id="IPR012337">
    <property type="entry name" value="RNaseH-like_sf"/>
</dbReference>
<evidence type="ECO:0000313" key="2">
    <source>
        <dbReference type="EMBL" id="KAG5549249.1"/>
    </source>
</evidence>
<evidence type="ECO:0000259" key="1">
    <source>
        <dbReference type="Pfam" id="PF05699"/>
    </source>
</evidence>
<dbReference type="Proteomes" id="UP000823749">
    <property type="component" value="Chromosome 5"/>
</dbReference>
<dbReference type="PANTHER" id="PTHR45749:SF32">
    <property type="entry name" value="ZINC FINGER MYM-TYPE PROTEIN 1-LIKE"/>
    <property type="match status" value="1"/>
</dbReference>
<dbReference type="AlphaFoldDB" id="A0AAV6KA64"/>
<reference evidence="2" key="1">
    <citation type="submission" date="2020-08" db="EMBL/GenBank/DDBJ databases">
        <title>Plant Genome Project.</title>
        <authorList>
            <person name="Zhang R.-G."/>
        </authorList>
    </citation>
    <scope>NUCLEOTIDE SEQUENCE</scope>
    <source>
        <strain evidence="2">WSP0</strain>
        <tissue evidence="2">Leaf</tissue>
    </source>
</reference>